<proteinExistence type="predicted"/>
<dbReference type="EMBL" id="JACEIK010002527">
    <property type="protein sequence ID" value="MCD9637649.1"/>
    <property type="molecule type" value="Genomic_DNA"/>
</dbReference>
<accession>A0ABS8UST0</accession>
<evidence type="ECO:0000313" key="2">
    <source>
        <dbReference type="Proteomes" id="UP000823775"/>
    </source>
</evidence>
<sequence length="87" mass="9785">SLDDSLGAQQLVPPFFANTAKTLPRTLNEGNHNSFLNRLDLLVFNILCTLNNHTNDSLSHGLLGYYREAHVRGKHPDEKMSERSIIP</sequence>
<name>A0ABS8UST0_DATST</name>
<evidence type="ECO:0000313" key="1">
    <source>
        <dbReference type="EMBL" id="MCD9637649.1"/>
    </source>
</evidence>
<gene>
    <name evidence="1" type="ORF">HAX54_021053</name>
</gene>
<protein>
    <submittedName>
        <fullName evidence="1">Uncharacterized protein</fullName>
    </submittedName>
</protein>
<dbReference type="Proteomes" id="UP000823775">
    <property type="component" value="Unassembled WGS sequence"/>
</dbReference>
<feature type="non-terminal residue" evidence="1">
    <location>
        <position position="1"/>
    </location>
</feature>
<keyword evidence="2" id="KW-1185">Reference proteome</keyword>
<reference evidence="1 2" key="1">
    <citation type="journal article" date="2021" name="BMC Genomics">
        <title>Datura genome reveals duplications of psychoactive alkaloid biosynthetic genes and high mutation rate following tissue culture.</title>
        <authorList>
            <person name="Rajewski A."/>
            <person name="Carter-House D."/>
            <person name="Stajich J."/>
            <person name="Litt A."/>
        </authorList>
    </citation>
    <scope>NUCLEOTIDE SEQUENCE [LARGE SCALE GENOMIC DNA]</scope>
    <source>
        <strain evidence="1">AR-01</strain>
    </source>
</reference>
<organism evidence="1 2">
    <name type="scientific">Datura stramonium</name>
    <name type="common">Jimsonweed</name>
    <name type="synonym">Common thornapple</name>
    <dbReference type="NCBI Taxonomy" id="4076"/>
    <lineage>
        <taxon>Eukaryota</taxon>
        <taxon>Viridiplantae</taxon>
        <taxon>Streptophyta</taxon>
        <taxon>Embryophyta</taxon>
        <taxon>Tracheophyta</taxon>
        <taxon>Spermatophyta</taxon>
        <taxon>Magnoliopsida</taxon>
        <taxon>eudicotyledons</taxon>
        <taxon>Gunneridae</taxon>
        <taxon>Pentapetalae</taxon>
        <taxon>asterids</taxon>
        <taxon>lamiids</taxon>
        <taxon>Solanales</taxon>
        <taxon>Solanaceae</taxon>
        <taxon>Solanoideae</taxon>
        <taxon>Datureae</taxon>
        <taxon>Datura</taxon>
    </lineage>
</organism>
<feature type="non-terminal residue" evidence="1">
    <location>
        <position position="87"/>
    </location>
</feature>
<comment type="caution">
    <text evidence="1">The sequence shown here is derived from an EMBL/GenBank/DDBJ whole genome shotgun (WGS) entry which is preliminary data.</text>
</comment>